<proteinExistence type="predicted"/>
<keyword evidence="3" id="KW-1185">Reference proteome</keyword>
<comment type="caution">
    <text evidence="2">The sequence shown here is derived from an EMBL/GenBank/DDBJ whole genome shotgun (WGS) entry which is preliminary data.</text>
</comment>
<evidence type="ECO:0000256" key="1">
    <source>
        <dbReference type="SAM" id="MobiDB-lite"/>
    </source>
</evidence>
<dbReference type="Proteomes" id="UP001501005">
    <property type="component" value="Unassembled WGS sequence"/>
</dbReference>
<evidence type="ECO:0000313" key="2">
    <source>
        <dbReference type="EMBL" id="GAA0905345.1"/>
    </source>
</evidence>
<dbReference type="EMBL" id="BAAAHG010000004">
    <property type="protein sequence ID" value="GAA0905345.1"/>
    <property type="molecule type" value="Genomic_DNA"/>
</dbReference>
<protein>
    <submittedName>
        <fullName evidence="2">Uncharacterized protein</fullName>
    </submittedName>
</protein>
<reference evidence="3" key="1">
    <citation type="journal article" date="2019" name="Int. J. Syst. Evol. Microbiol.">
        <title>The Global Catalogue of Microorganisms (GCM) 10K type strain sequencing project: providing services to taxonomists for standard genome sequencing and annotation.</title>
        <authorList>
            <consortium name="The Broad Institute Genomics Platform"/>
            <consortium name="The Broad Institute Genome Sequencing Center for Infectious Disease"/>
            <person name="Wu L."/>
            <person name="Ma J."/>
        </authorList>
    </citation>
    <scope>NUCLEOTIDE SEQUENCE [LARGE SCALE GENOMIC DNA]</scope>
    <source>
        <strain evidence="3">JCM 10673</strain>
    </source>
</reference>
<feature type="region of interest" description="Disordered" evidence="1">
    <location>
        <begin position="64"/>
        <end position="98"/>
    </location>
</feature>
<dbReference type="RefSeq" id="WP_344047066.1">
    <property type="nucleotide sequence ID" value="NZ_BAAAHG010000004.1"/>
</dbReference>
<accession>A0ABP3YU03</accession>
<feature type="compositionally biased region" description="Basic residues" evidence="1">
    <location>
        <begin position="77"/>
        <end position="87"/>
    </location>
</feature>
<feature type="region of interest" description="Disordered" evidence="1">
    <location>
        <begin position="1"/>
        <end position="31"/>
    </location>
</feature>
<sequence>MRLSDVFTEDEVDLSALEAPENPSAPAARRPLERAAEDLLISRPDLGNGHATMILAGEPIPRHLAGFERRPLNAPSARRRSPQRRGKSRQDGDLGMGA</sequence>
<name>A0ABP3YU03_9ACTN</name>
<organism evidence="2 3">
    <name type="scientific">Streptomyces thermoalcalitolerans</name>
    <dbReference type="NCBI Taxonomy" id="65605"/>
    <lineage>
        <taxon>Bacteria</taxon>
        <taxon>Bacillati</taxon>
        <taxon>Actinomycetota</taxon>
        <taxon>Actinomycetes</taxon>
        <taxon>Kitasatosporales</taxon>
        <taxon>Streptomycetaceae</taxon>
        <taxon>Streptomyces</taxon>
    </lineage>
</organism>
<gene>
    <name evidence="2" type="ORF">GCM10009549_09530</name>
</gene>
<evidence type="ECO:0000313" key="3">
    <source>
        <dbReference type="Proteomes" id="UP001501005"/>
    </source>
</evidence>